<dbReference type="Pfam" id="PF00459">
    <property type="entry name" value="Inositol_P"/>
    <property type="match status" value="1"/>
</dbReference>
<feature type="binding site" evidence="1">
    <location>
        <position position="226"/>
    </location>
    <ligand>
        <name>Mg(2+)</name>
        <dbReference type="ChEBI" id="CHEBI:18420"/>
        <label>1</label>
        <note>catalytic</note>
    </ligand>
</feature>
<dbReference type="GO" id="GO:0006020">
    <property type="term" value="P:inositol metabolic process"/>
    <property type="evidence" value="ECO:0007669"/>
    <property type="project" value="TreeGrafter"/>
</dbReference>
<dbReference type="GO" id="GO:0007165">
    <property type="term" value="P:signal transduction"/>
    <property type="evidence" value="ECO:0007669"/>
    <property type="project" value="TreeGrafter"/>
</dbReference>
<dbReference type="PANTHER" id="PTHR20854:SF4">
    <property type="entry name" value="INOSITOL-1-MONOPHOSPHATASE-RELATED"/>
    <property type="match status" value="1"/>
</dbReference>
<dbReference type="SUPFAM" id="SSF56655">
    <property type="entry name" value="Carbohydrate phosphatase"/>
    <property type="match status" value="1"/>
</dbReference>
<dbReference type="GO" id="GO:0046872">
    <property type="term" value="F:metal ion binding"/>
    <property type="evidence" value="ECO:0007669"/>
    <property type="project" value="UniProtKB-KW"/>
</dbReference>
<keyword evidence="3" id="KW-1185">Reference proteome</keyword>
<dbReference type="Gene3D" id="3.30.540.10">
    <property type="entry name" value="Fructose-1,6-Bisphosphatase, subunit A, domain 1"/>
    <property type="match status" value="1"/>
</dbReference>
<name>A0A6N8KYC1_9SPHI</name>
<feature type="binding site" evidence="1">
    <location>
        <position position="97"/>
    </location>
    <ligand>
        <name>Mg(2+)</name>
        <dbReference type="ChEBI" id="CHEBI:18420"/>
        <label>1</label>
        <note>catalytic</note>
    </ligand>
</feature>
<evidence type="ECO:0000313" key="3">
    <source>
        <dbReference type="Proteomes" id="UP000435036"/>
    </source>
</evidence>
<evidence type="ECO:0000313" key="2">
    <source>
        <dbReference type="EMBL" id="MVZ62473.1"/>
    </source>
</evidence>
<dbReference type="OrthoDB" id="9772456at2"/>
<dbReference type="Gene3D" id="3.40.190.80">
    <property type="match status" value="1"/>
</dbReference>
<dbReference type="PANTHER" id="PTHR20854">
    <property type="entry name" value="INOSITOL MONOPHOSPHATASE"/>
    <property type="match status" value="1"/>
</dbReference>
<comment type="cofactor">
    <cofactor evidence="1">
        <name>Mg(2+)</name>
        <dbReference type="ChEBI" id="CHEBI:18420"/>
    </cofactor>
</comment>
<evidence type="ECO:0000256" key="1">
    <source>
        <dbReference type="PIRSR" id="PIRSR600760-2"/>
    </source>
</evidence>
<feature type="binding site" evidence="1">
    <location>
        <position position="95"/>
    </location>
    <ligand>
        <name>Mg(2+)</name>
        <dbReference type="ChEBI" id="CHEBI:18420"/>
        <label>1</label>
        <note>catalytic</note>
    </ligand>
</feature>
<feature type="binding site" evidence="1">
    <location>
        <position position="98"/>
    </location>
    <ligand>
        <name>Mg(2+)</name>
        <dbReference type="ChEBI" id="CHEBI:18420"/>
        <label>1</label>
        <note>catalytic</note>
    </ligand>
</feature>
<dbReference type="EMBL" id="WSQA01000007">
    <property type="protein sequence ID" value="MVZ62473.1"/>
    <property type="molecule type" value="Genomic_DNA"/>
</dbReference>
<reference evidence="2 3" key="1">
    <citation type="submission" date="2019-12" db="EMBL/GenBank/DDBJ databases">
        <authorList>
            <person name="Dong K."/>
        </authorList>
    </citation>
    <scope>NUCLEOTIDE SEQUENCE [LARGE SCALE GENOMIC DNA]</scope>
    <source>
        <strain evidence="2 3">JCM 31225</strain>
    </source>
</reference>
<organism evidence="2 3">
    <name type="scientific">Sphingobacterium humi</name>
    <dbReference type="NCBI Taxonomy" id="1796905"/>
    <lineage>
        <taxon>Bacteria</taxon>
        <taxon>Pseudomonadati</taxon>
        <taxon>Bacteroidota</taxon>
        <taxon>Sphingobacteriia</taxon>
        <taxon>Sphingobacteriales</taxon>
        <taxon>Sphingobacteriaceae</taxon>
        <taxon>Sphingobacterium</taxon>
    </lineage>
</organism>
<keyword evidence="1" id="KW-0479">Metal-binding</keyword>
<gene>
    <name evidence="2" type="ORF">GQF63_10600</name>
</gene>
<dbReference type="Proteomes" id="UP000435036">
    <property type="component" value="Unassembled WGS sequence"/>
</dbReference>
<dbReference type="PRINTS" id="PR00377">
    <property type="entry name" value="IMPHPHTASES"/>
</dbReference>
<dbReference type="GO" id="GO:0008934">
    <property type="term" value="F:inositol monophosphate 1-phosphatase activity"/>
    <property type="evidence" value="ECO:0007669"/>
    <property type="project" value="TreeGrafter"/>
</dbReference>
<proteinExistence type="predicted"/>
<dbReference type="InterPro" id="IPR000760">
    <property type="entry name" value="Inositol_monophosphatase-like"/>
</dbReference>
<comment type="caution">
    <text evidence="2">The sequence shown here is derived from an EMBL/GenBank/DDBJ whole genome shotgun (WGS) entry which is preliminary data.</text>
</comment>
<protein>
    <submittedName>
        <fullName evidence="2">Inositol monophosphatase</fullName>
    </submittedName>
</protein>
<dbReference type="AlphaFoldDB" id="A0A6N8KYC1"/>
<accession>A0A6N8KYC1</accession>
<sequence length="273" mass="30936">MQYQFKILEEMDQLQMQATEIIKNVARELQEKYVPKEQGVSKERMVELFEIANSFAEHAIRTALNKIVPDIAWADAEFNIVAQQKGMDKDYWVCDALDGAVHFLQGCFPWVISLVLMRNNQPEFSILYYPEKDELFTAKRGGGAFLNGIKIEVNSRKTLDSAFVSTFHRYGDDGEKELLEKTLLSMKRVIPKTFALRILGPASLQMAYIACGRLEAFWEFGNDIYDWLAGSLLVEEAGGVVTDTVGNAFGIKSNLGILSTNNTIIRDELIRIF</sequence>
<keyword evidence="1" id="KW-0460">Magnesium</keyword>